<proteinExistence type="predicted"/>
<protein>
    <submittedName>
        <fullName evidence="1">Uncharacterized protein</fullName>
    </submittedName>
</protein>
<evidence type="ECO:0000313" key="1">
    <source>
        <dbReference type="EMBL" id="MFH0255117.1"/>
    </source>
</evidence>
<gene>
    <name evidence="1" type="ORF">ACGRVM_14520</name>
</gene>
<dbReference type="RefSeq" id="WP_377172517.1">
    <property type="nucleotide sequence ID" value="NZ_JBHTJC010000004.1"/>
</dbReference>
<reference evidence="1 2" key="1">
    <citation type="submission" date="2024-10" db="EMBL/GenBank/DDBJ databases">
        <authorList>
            <person name="Yang X.-N."/>
        </authorList>
    </citation>
    <scope>NUCLEOTIDE SEQUENCE [LARGE SCALE GENOMIC DNA]</scope>
    <source>
        <strain evidence="1 2">CAU 1059</strain>
    </source>
</reference>
<dbReference type="Proteomes" id="UP001607157">
    <property type="component" value="Unassembled WGS sequence"/>
</dbReference>
<sequence>MREARITGRIEAEARFSQGIYFSADTSRSTVEIELAPLEGGLFRAEITVDGAPEWMSLNISLETGDFAIGDVIGIIADLRAPDPFDIHPFIRTDHGGTCRDTPLAETLTVSSSGGTSILFHPVAASDPLTDGAGFHTLVLPLPHRSLTFDLQDFRLLHVASGEGMPAISETLGSRSV</sequence>
<dbReference type="EMBL" id="JBIHMM010000004">
    <property type="protein sequence ID" value="MFH0255117.1"/>
    <property type="molecule type" value="Genomic_DNA"/>
</dbReference>
<organism evidence="1 2">
    <name type="scientific">Roseovarius aquimarinus</name>
    <dbReference type="NCBI Taxonomy" id="1229156"/>
    <lineage>
        <taxon>Bacteria</taxon>
        <taxon>Pseudomonadati</taxon>
        <taxon>Pseudomonadota</taxon>
        <taxon>Alphaproteobacteria</taxon>
        <taxon>Rhodobacterales</taxon>
        <taxon>Roseobacteraceae</taxon>
        <taxon>Roseovarius</taxon>
    </lineage>
</organism>
<evidence type="ECO:0000313" key="2">
    <source>
        <dbReference type="Proteomes" id="UP001607157"/>
    </source>
</evidence>
<name>A0ABW7IBB0_9RHOB</name>
<comment type="caution">
    <text evidence="1">The sequence shown here is derived from an EMBL/GenBank/DDBJ whole genome shotgun (WGS) entry which is preliminary data.</text>
</comment>
<keyword evidence="2" id="KW-1185">Reference proteome</keyword>
<accession>A0ABW7IBB0</accession>